<accession>A0ABD2K5I0</accession>
<dbReference type="PANTHER" id="PTHR23403:SF1">
    <property type="entry name" value="TREHALASE"/>
    <property type="match status" value="1"/>
</dbReference>
<dbReference type="InterPro" id="IPR008928">
    <property type="entry name" value="6-hairpin_glycosidase_sf"/>
</dbReference>
<proteinExistence type="inferred from homology"/>
<protein>
    <recommendedName>
        <fullName evidence="4">Trehalase</fullName>
        <ecNumber evidence="3">3.2.1.28</ecNumber>
    </recommendedName>
    <alternativeName>
        <fullName evidence="5">Alpha,alpha-trehalase</fullName>
    </alternativeName>
    <alternativeName>
        <fullName evidence="6">Alpha,alpha-trehalose glucohydrolase</fullName>
    </alternativeName>
</protein>
<dbReference type="AlphaFoldDB" id="A0ABD2K5I0"/>
<reference evidence="8 9" key="1">
    <citation type="submission" date="2024-10" db="EMBL/GenBank/DDBJ databases">
        <authorList>
            <person name="Kim D."/>
        </authorList>
    </citation>
    <scope>NUCLEOTIDE SEQUENCE [LARGE SCALE GENOMIC DNA]</scope>
    <source>
        <strain evidence="8">Taebaek</strain>
    </source>
</reference>
<evidence type="ECO:0000256" key="4">
    <source>
        <dbReference type="ARBA" id="ARBA00019905"/>
    </source>
</evidence>
<evidence type="ECO:0000313" key="9">
    <source>
        <dbReference type="Proteomes" id="UP001620645"/>
    </source>
</evidence>
<dbReference type="Pfam" id="PF01204">
    <property type="entry name" value="Trehalase"/>
    <property type="match status" value="2"/>
</dbReference>
<dbReference type="EC" id="3.2.1.28" evidence="3"/>
<comment type="similarity">
    <text evidence="2">Belongs to the glycosyl hydrolase 37 family.</text>
</comment>
<comment type="caution">
    <text evidence="8">The sequence shown here is derived from an EMBL/GenBank/DDBJ whole genome shotgun (WGS) entry which is preliminary data.</text>
</comment>
<evidence type="ECO:0000256" key="2">
    <source>
        <dbReference type="ARBA" id="ARBA00005615"/>
    </source>
</evidence>
<name>A0ABD2K5I0_HETSC</name>
<dbReference type="Gene3D" id="1.50.10.10">
    <property type="match status" value="2"/>
</dbReference>
<dbReference type="InterPro" id="IPR001661">
    <property type="entry name" value="Glyco_hydro_37"/>
</dbReference>
<evidence type="ECO:0000256" key="1">
    <source>
        <dbReference type="ARBA" id="ARBA00001576"/>
    </source>
</evidence>
<evidence type="ECO:0000256" key="5">
    <source>
        <dbReference type="ARBA" id="ARBA00030473"/>
    </source>
</evidence>
<sequence length="248" mass="28647">MAKIVDDLVDLLQKKCRRRKCRAASVGAANVLAASVCAASVALTGRRNCLRRKCQRRKCQRRKCRPIGKTKELDFWRKRRAVTVNRNGKDMTFYQYRAESNAPRPESFCQDVDTVRHIPEMAEKKRIWKEVASAAESGWDFSCDKEKANNYHKEFQAFREDVHELFYEEGGWFDFNLNNQTRNKRFYGSIVVPLFTRCYRTADVEETEKLLTKLEHFNNTNRILSHKFGVATSAIASGSSGTSPIFGR</sequence>
<dbReference type="GO" id="GO:0004555">
    <property type="term" value="F:alpha,alpha-trehalase activity"/>
    <property type="evidence" value="ECO:0007669"/>
    <property type="project" value="UniProtKB-EC"/>
</dbReference>
<evidence type="ECO:0000256" key="7">
    <source>
        <dbReference type="SAM" id="Phobius"/>
    </source>
</evidence>
<gene>
    <name evidence="8" type="ORF">niasHS_001986</name>
</gene>
<dbReference type="SUPFAM" id="SSF48208">
    <property type="entry name" value="Six-hairpin glycosidases"/>
    <property type="match status" value="1"/>
</dbReference>
<evidence type="ECO:0000256" key="3">
    <source>
        <dbReference type="ARBA" id="ARBA00012757"/>
    </source>
</evidence>
<comment type="catalytic activity">
    <reaction evidence="1">
        <text>alpha,alpha-trehalose + H2O = alpha-D-glucose + beta-D-glucose</text>
        <dbReference type="Rhea" id="RHEA:32675"/>
        <dbReference type="ChEBI" id="CHEBI:15377"/>
        <dbReference type="ChEBI" id="CHEBI:15903"/>
        <dbReference type="ChEBI" id="CHEBI:16551"/>
        <dbReference type="ChEBI" id="CHEBI:17925"/>
        <dbReference type="EC" id="3.2.1.28"/>
    </reaction>
</comment>
<organism evidence="8 9">
    <name type="scientific">Heterodera schachtii</name>
    <name type="common">Sugarbeet cyst nematode worm</name>
    <name type="synonym">Tylenchus schachtii</name>
    <dbReference type="NCBI Taxonomy" id="97005"/>
    <lineage>
        <taxon>Eukaryota</taxon>
        <taxon>Metazoa</taxon>
        <taxon>Ecdysozoa</taxon>
        <taxon>Nematoda</taxon>
        <taxon>Chromadorea</taxon>
        <taxon>Rhabditida</taxon>
        <taxon>Tylenchina</taxon>
        <taxon>Tylenchomorpha</taxon>
        <taxon>Tylenchoidea</taxon>
        <taxon>Heteroderidae</taxon>
        <taxon>Heteroderinae</taxon>
        <taxon>Heterodera</taxon>
    </lineage>
</organism>
<feature type="transmembrane region" description="Helical" evidence="7">
    <location>
        <begin position="21"/>
        <end position="43"/>
    </location>
</feature>
<keyword evidence="7" id="KW-0472">Membrane</keyword>
<keyword evidence="7" id="KW-0812">Transmembrane</keyword>
<dbReference type="EMBL" id="JBICCN010000051">
    <property type="protein sequence ID" value="KAL3098150.1"/>
    <property type="molecule type" value="Genomic_DNA"/>
</dbReference>
<keyword evidence="9" id="KW-1185">Reference proteome</keyword>
<evidence type="ECO:0000313" key="8">
    <source>
        <dbReference type="EMBL" id="KAL3098150.1"/>
    </source>
</evidence>
<dbReference type="PANTHER" id="PTHR23403">
    <property type="entry name" value="TREHALASE"/>
    <property type="match status" value="1"/>
</dbReference>
<evidence type="ECO:0000256" key="6">
    <source>
        <dbReference type="ARBA" id="ARBA00031637"/>
    </source>
</evidence>
<keyword evidence="7" id="KW-1133">Transmembrane helix</keyword>
<dbReference type="Proteomes" id="UP001620645">
    <property type="component" value="Unassembled WGS sequence"/>
</dbReference>
<dbReference type="InterPro" id="IPR012341">
    <property type="entry name" value="6hp_glycosidase-like_sf"/>
</dbReference>